<gene>
    <name evidence="1" type="ORF">ACFSQZ_03980</name>
</gene>
<dbReference type="Gene3D" id="3.90.550.10">
    <property type="entry name" value="Spore Coat Polysaccharide Biosynthesis Protein SpsA, Chain A"/>
    <property type="match status" value="1"/>
</dbReference>
<protein>
    <submittedName>
        <fullName evidence="1">DUF2064 domain-containing protein</fullName>
    </submittedName>
</protein>
<sequence length="237" mass="25774">MNALLIFLNEPIDGKVKKQLAASIGDEQANLRYKAIVSVLLEQLEGLSNTHVRFCYAPDDAGDAITFWLIPELRGDVIKRSTDFIFTPEKNAPPFTVDFHPQGEGSLSSCVQRATDQAFSEGYQKVAVIGTDCVHCGARWINAAFLQTKENSCVIGPAENGSCYLLSTAKPTPTLFANAPWDDSEPLEATKIAVKDANLELVKLPPLLSIEDETHWNSAIDSAIGGKLKAALKKLTN</sequence>
<dbReference type="InterPro" id="IPR029044">
    <property type="entry name" value="Nucleotide-diphossugar_trans"/>
</dbReference>
<dbReference type="PANTHER" id="PTHR36529">
    <property type="entry name" value="SLL1095 PROTEIN"/>
    <property type="match status" value="1"/>
</dbReference>
<comment type="caution">
    <text evidence="1">The sequence shown here is derived from an EMBL/GenBank/DDBJ whole genome shotgun (WGS) entry which is preliminary data.</text>
</comment>
<reference evidence="2" key="1">
    <citation type="journal article" date="2019" name="Int. J. Syst. Evol. Microbiol.">
        <title>The Global Catalogue of Microorganisms (GCM) 10K type strain sequencing project: providing services to taxonomists for standard genome sequencing and annotation.</title>
        <authorList>
            <consortium name="The Broad Institute Genomics Platform"/>
            <consortium name="The Broad Institute Genome Sequencing Center for Infectious Disease"/>
            <person name="Wu L."/>
            <person name="Ma J."/>
        </authorList>
    </citation>
    <scope>NUCLEOTIDE SEQUENCE [LARGE SCALE GENOMIC DNA]</scope>
    <source>
        <strain evidence="2">JCM 16545</strain>
    </source>
</reference>
<dbReference type="EMBL" id="JBHUJC010000011">
    <property type="protein sequence ID" value="MFD2275619.1"/>
    <property type="molecule type" value="Genomic_DNA"/>
</dbReference>
<evidence type="ECO:0000313" key="1">
    <source>
        <dbReference type="EMBL" id="MFD2275619.1"/>
    </source>
</evidence>
<dbReference type="SUPFAM" id="SSF53448">
    <property type="entry name" value="Nucleotide-diphospho-sugar transferases"/>
    <property type="match status" value="1"/>
</dbReference>
<dbReference type="InterPro" id="IPR018641">
    <property type="entry name" value="Trfase_1_rSAM/seldom-assoc"/>
</dbReference>
<evidence type="ECO:0000313" key="2">
    <source>
        <dbReference type="Proteomes" id="UP001597297"/>
    </source>
</evidence>
<dbReference type="Proteomes" id="UP001597297">
    <property type="component" value="Unassembled WGS sequence"/>
</dbReference>
<name>A0ABW5DZR6_9BACT</name>
<accession>A0ABW5DZR6</accession>
<proteinExistence type="predicted"/>
<dbReference type="Pfam" id="PF09837">
    <property type="entry name" value="DUF2064"/>
    <property type="match status" value="1"/>
</dbReference>
<dbReference type="RefSeq" id="WP_377094760.1">
    <property type="nucleotide sequence ID" value="NZ_JBHSJM010000001.1"/>
</dbReference>
<dbReference type="PANTHER" id="PTHR36529:SF1">
    <property type="entry name" value="GLYCOSYLTRANSFERASE"/>
    <property type="match status" value="1"/>
</dbReference>
<keyword evidence="2" id="KW-1185">Reference proteome</keyword>
<organism evidence="1 2">
    <name type="scientific">Rubritalea spongiae</name>
    <dbReference type="NCBI Taxonomy" id="430797"/>
    <lineage>
        <taxon>Bacteria</taxon>
        <taxon>Pseudomonadati</taxon>
        <taxon>Verrucomicrobiota</taxon>
        <taxon>Verrucomicrobiia</taxon>
        <taxon>Verrucomicrobiales</taxon>
        <taxon>Rubritaleaceae</taxon>
        <taxon>Rubritalea</taxon>
    </lineage>
</organism>